<organism evidence="2 3">
    <name type="scientific">Rossellomorea pakistanensis</name>
    <dbReference type="NCBI Taxonomy" id="992288"/>
    <lineage>
        <taxon>Bacteria</taxon>
        <taxon>Bacillati</taxon>
        <taxon>Bacillota</taxon>
        <taxon>Bacilli</taxon>
        <taxon>Bacillales</taxon>
        <taxon>Bacillaceae</taxon>
        <taxon>Rossellomorea</taxon>
    </lineage>
</organism>
<name>A0ABS2NGQ8_9BACI</name>
<keyword evidence="1" id="KW-1133">Transmembrane helix</keyword>
<sequence>MEADLVKTYPKEKTLLSLKRMLLLFNDFLFILIGLTILLANQELMMEYLPFLTFAYVGLALTCVVTVFSTKVTFTTIPTFLLLAGAGYILSDMKTWILLLILIILFGRVQGYKEDSEVYYEMGSGYFLLFLLLAAASLLVGSITDFGNSRLIYSVIFIQLILLIAGTFLLRIIQFGSINKNRSTFPYLIGASILPFIFGGVVWFLIPHVKNVGIFLFSKILGVVSFAVNPIMGLLSSILPEEYVKKAFGIDDKNDKTLEVSQSDIEIHEKAFYESVSFPYVQVFLIIVVLAAGIYFFRKRNRGSGPEPKNSVANSTSNIVVGLKEASPQKAYIYSSSAGKIRTAVAELEKASKQYGKERKDAETIREWLHRLTIEQSTIFYSMYESTRYGQKNYSAEETEWFVHAVNKIIKDWLK</sequence>
<dbReference type="EMBL" id="JAFBDZ010000003">
    <property type="protein sequence ID" value="MBM7587047.1"/>
    <property type="molecule type" value="Genomic_DNA"/>
</dbReference>
<reference evidence="2 3" key="1">
    <citation type="submission" date="2021-01" db="EMBL/GenBank/DDBJ databases">
        <title>Genomic Encyclopedia of Type Strains, Phase IV (KMG-IV): sequencing the most valuable type-strain genomes for metagenomic binning, comparative biology and taxonomic classification.</title>
        <authorList>
            <person name="Goeker M."/>
        </authorList>
    </citation>
    <scope>NUCLEOTIDE SEQUENCE [LARGE SCALE GENOMIC DNA]</scope>
    <source>
        <strain evidence="2 3">DSM 24834</strain>
    </source>
</reference>
<feature type="transmembrane region" description="Helical" evidence="1">
    <location>
        <begin position="278"/>
        <end position="297"/>
    </location>
</feature>
<comment type="caution">
    <text evidence="2">The sequence shown here is derived from an EMBL/GenBank/DDBJ whole genome shotgun (WGS) entry which is preliminary data.</text>
</comment>
<evidence type="ECO:0008006" key="4">
    <source>
        <dbReference type="Google" id="ProtNLM"/>
    </source>
</evidence>
<dbReference type="Proteomes" id="UP001646157">
    <property type="component" value="Unassembled WGS sequence"/>
</dbReference>
<feature type="transmembrane region" description="Helical" evidence="1">
    <location>
        <begin position="185"/>
        <end position="206"/>
    </location>
</feature>
<feature type="transmembrane region" description="Helical" evidence="1">
    <location>
        <begin position="48"/>
        <end position="68"/>
    </location>
</feature>
<evidence type="ECO:0000256" key="1">
    <source>
        <dbReference type="SAM" id="Phobius"/>
    </source>
</evidence>
<keyword evidence="1" id="KW-0812">Transmembrane</keyword>
<feature type="transmembrane region" description="Helical" evidence="1">
    <location>
        <begin position="151"/>
        <end position="173"/>
    </location>
</feature>
<accession>A0ABS2NGQ8</accession>
<keyword evidence="3" id="KW-1185">Reference proteome</keyword>
<evidence type="ECO:0000313" key="3">
    <source>
        <dbReference type="Proteomes" id="UP001646157"/>
    </source>
</evidence>
<evidence type="ECO:0000313" key="2">
    <source>
        <dbReference type="EMBL" id="MBM7587047.1"/>
    </source>
</evidence>
<feature type="transmembrane region" description="Helical" evidence="1">
    <location>
        <begin position="126"/>
        <end position="144"/>
    </location>
</feature>
<feature type="transmembrane region" description="Helical" evidence="1">
    <location>
        <begin position="21"/>
        <end position="42"/>
    </location>
</feature>
<protein>
    <recommendedName>
        <fullName evidence="4">DUF4129 domain-containing protein</fullName>
    </recommendedName>
</protein>
<proteinExistence type="predicted"/>
<keyword evidence="1" id="KW-0472">Membrane</keyword>
<dbReference type="RefSeq" id="WP_205174199.1">
    <property type="nucleotide sequence ID" value="NZ_JAFBDZ010000003.1"/>
</dbReference>
<feature type="transmembrane region" description="Helical" evidence="1">
    <location>
        <begin position="213"/>
        <end position="235"/>
    </location>
</feature>
<gene>
    <name evidence="2" type="ORF">JOC86_003599</name>
</gene>
<feature type="transmembrane region" description="Helical" evidence="1">
    <location>
        <begin position="80"/>
        <end position="106"/>
    </location>
</feature>